<evidence type="ECO:0000313" key="2">
    <source>
        <dbReference type="Proteomes" id="UP000231098"/>
    </source>
</evidence>
<dbReference type="EMBL" id="PEYV01000057">
    <property type="protein sequence ID" value="PIS21322.1"/>
    <property type="molecule type" value="Genomic_DNA"/>
</dbReference>
<accession>A0A2H0X8T7</accession>
<name>A0A2H0X8T7_UNCKA</name>
<sequence>MVAIALICVLSVGSVNVFGSPEEYINVNVTPTLVSVALSPAAINFGAVALNQESAASSEISATNNGSVTEDLDVKGTDAAYGTNIWTLSDSTNGADQYMMKISKDGWANVTNLSTTYVNFQDNLSTSANQNFRVKVKMPTSVTAYEEHSAKIYMLATQH</sequence>
<proteinExistence type="predicted"/>
<evidence type="ECO:0000313" key="1">
    <source>
        <dbReference type="EMBL" id="PIS21322.1"/>
    </source>
</evidence>
<reference evidence="2" key="1">
    <citation type="submission" date="2017-09" db="EMBL/GenBank/DDBJ databases">
        <title>Depth-based differentiation of microbial function through sediment-hosted aquifers and enrichment of novel symbionts in the deep terrestrial subsurface.</title>
        <authorList>
            <person name="Probst A.J."/>
            <person name="Ladd B."/>
            <person name="Jarett J.K."/>
            <person name="Geller-Mcgrath D.E."/>
            <person name="Sieber C.M.K."/>
            <person name="Emerson J.B."/>
            <person name="Anantharaman K."/>
            <person name="Thomas B.C."/>
            <person name="Malmstrom R."/>
            <person name="Stieglmeier M."/>
            <person name="Klingl A."/>
            <person name="Woyke T."/>
            <person name="Ryan C.M."/>
            <person name="Banfield J.F."/>
        </authorList>
    </citation>
    <scope>NUCLEOTIDE SEQUENCE [LARGE SCALE GENOMIC DNA]</scope>
</reference>
<dbReference type="AlphaFoldDB" id="A0A2H0X8T7"/>
<organism evidence="1 2">
    <name type="scientific">candidate division WWE3 bacterium CG08_land_8_20_14_0_20_41_15</name>
    <dbReference type="NCBI Taxonomy" id="1975086"/>
    <lineage>
        <taxon>Bacteria</taxon>
        <taxon>Katanobacteria</taxon>
    </lineage>
</organism>
<comment type="caution">
    <text evidence="1">The sequence shown here is derived from an EMBL/GenBank/DDBJ whole genome shotgun (WGS) entry which is preliminary data.</text>
</comment>
<dbReference type="Proteomes" id="UP000231098">
    <property type="component" value="Unassembled WGS sequence"/>
</dbReference>
<gene>
    <name evidence="1" type="ORF">COT51_03350</name>
</gene>
<protein>
    <submittedName>
        <fullName evidence="1">Uncharacterized protein</fullName>
    </submittedName>
</protein>